<dbReference type="InterPro" id="IPR013320">
    <property type="entry name" value="ConA-like_dom_sf"/>
</dbReference>
<dbReference type="eggNOG" id="KOG2242">
    <property type="taxonomic scope" value="Eukaryota"/>
</dbReference>
<dbReference type="Pfam" id="PF25576">
    <property type="entry name" value="TPR_RNF123"/>
    <property type="match status" value="1"/>
</dbReference>
<dbReference type="GO" id="GO:0004842">
    <property type="term" value="F:ubiquitin-protein transferase activity"/>
    <property type="evidence" value="ECO:0000318"/>
    <property type="project" value="GO_Central"/>
</dbReference>
<dbReference type="InterPro" id="IPR043136">
    <property type="entry name" value="B30.2/SPRY_sf"/>
</dbReference>
<dbReference type="Gene3D" id="3.30.40.10">
    <property type="entry name" value="Zinc/RING finger domain, C3HC4 (zinc finger)"/>
    <property type="match status" value="1"/>
</dbReference>
<evidence type="ECO:0000259" key="10">
    <source>
        <dbReference type="PROSITE" id="PS50089"/>
    </source>
</evidence>
<keyword evidence="5 8" id="KW-0863">Zinc-finger</keyword>
<evidence type="ECO:0000256" key="6">
    <source>
        <dbReference type="ARBA" id="ARBA00022786"/>
    </source>
</evidence>
<evidence type="ECO:0000256" key="9">
    <source>
        <dbReference type="SAM" id="MobiDB-lite"/>
    </source>
</evidence>
<dbReference type="InterPro" id="IPR057987">
    <property type="entry name" value="TPR_RNF123/RKP"/>
</dbReference>
<dbReference type="GO" id="GO:0051603">
    <property type="term" value="P:proteolysis involved in protein catabolic process"/>
    <property type="evidence" value="ECO:0000318"/>
    <property type="project" value="GO_Central"/>
</dbReference>
<dbReference type="PROSITE" id="PS50188">
    <property type="entry name" value="B302_SPRY"/>
    <property type="match status" value="1"/>
</dbReference>
<keyword evidence="4" id="KW-0479">Metal-binding</keyword>
<feature type="region of interest" description="Disordered" evidence="9">
    <location>
        <begin position="731"/>
        <end position="750"/>
    </location>
</feature>
<dbReference type="Gramene" id="ERM94329">
    <property type="protein sequence ID" value="ERM94329"/>
    <property type="gene ID" value="AMTR_s00010p00240720"/>
</dbReference>
<keyword evidence="6" id="KW-0833">Ubl conjugation pathway</keyword>
<dbReference type="InterPro" id="IPR045129">
    <property type="entry name" value="RNF123/RKP/RSPRY1"/>
</dbReference>
<dbReference type="GO" id="GO:0005737">
    <property type="term" value="C:cytoplasm"/>
    <property type="evidence" value="ECO:0000318"/>
    <property type="project" value="GO_Central"/>
</dbReference>
<comment type="catalytic activity">
    <reaction evidence="1">
        <text>S-ubiquitinyl-[E2 ubiquitin-conjugating enzyme]-L-cysteine + [acceptor protein]-L-lysine = [E2 ubiquitin-conjugating enzyme]-L-cysteine + N(6)-ubiquitinyl-[acceptor protein]-L-lysine.</text>
        <dbReference type="EC" id="2.3.2.27"/>
    </reaction>
</comment>
<dbReference type="InterPro" id="IPR045737">
    <property type="entry name" value="RKP_N"/>
</dbReference>
<dbReference type="CDD" id="cd12882">
    <property type="entry name" value="SPRY_RNF123"/>
    <property type="match status" value="1"/>
</dbReference>
<evidence type="ECO:0000313" key="12">
    <source>
        <dbReference type="EMBL" id="ERM94329.1"/>
    </source>
</evidence>
<dbReference type="PROSITE" id="PS50089">
    <property type="entry name" value="ZF_RING_2"/>
    <property type="match status" value="1"/>
</dbReference>
<proteinExistence type="predicted"/>
<dbReference type="PANTHER" id="PTHR13363:SF5">
    <property type="entry name" value="E3 UBIQUITIN-PROTEIN LIGASE RNF123"/>
    <property type="match status" value="1"/>
</dbReference>
<dbReference type="Pfam" id="PF19322">
    <property type="entry name" value="RKP_N"/>
    <property type="match status" value="1"/>
</dbReference>
<dbReference type="GO" id="GO:0008270">
    <property type="term" value="F:zinc ion binding"/>
    <property type="evidence" value="ECO:0007669"/>
    <property type="project" value="UniProtKB-KW"/>
</dbReference>
<keyword evidence="7" id="KW-0862">Zinc</keyword>
<dbReference type="STRING" id="13333.W1NGK2"/>
<dbReference type="KEGG" id="atr:18422358"/>
<keyword evidence="3" id="KW-0808">Transferase</keyword>
<dbReference type="PANTHER" id="PTHR13363">
    <property type="entry name" value="RING FINGER AND SRY DOMAIN-CONTAINING"/>
    <property type="match status" value="1"/>
</dbReference>
<name>W1NGK2_AMBTC</name>
<protein>
    <recommendedName>
        <fullName evidence="2">RING-type E3 ubiquitin transferase</fullName>
        <ecNumber evidence="2">2.3.2.27</ecNumber>
    </recommendedName>
</protein>
<sequence>MAEEGLRRLGHSQRNRAQAGFSTGLAVVLNSEDHRTNLPKTHLISSSDDLGSGSIDRALEHVFDLPHKSLHSHKSSINTDFIHSILKRESQRFQLQSSSPSLTREGIIIFDSGHGTETVVIDEASTCGDIRVFKQPLLIESQAVFSSARANACVWKGKWMYEVVLETSGVQQLGWATVSCPFTDHKGVGDAEDSYAFDGRRISKWNKEHHSYGQSWVVGDVIGCCIDLDQDQISFFRNGVSLGVAFDGIRKMEAGFGYYPAVSLSQGERCDLNFGARPFKYPIEGFHPIQYMPTFSDGDKKAFAPDVASYLLQCISRLIRLQSVDLSASSSVDNLRRLKRIAPLEELFGLISLGICQEFFSLVELMSGNVEYICWGPLVSFLFDIFGVKAPHDYASLDMVLDLFLGFNGFETLVEHVIHALGTGCKTAPLVLTDCPFTGSYPYLALACYILRREEMIIQWWKSTDFEFLLEGLLSRMVPNKQDLQYLMPTVWWPGSCETMTSVSHMVQITEALSGAVGKIEEMHRELCRLVIQFVPPVSPPQLTGSVFRTFLQNLIWKNRGADRNVPPPGLSSNSVLVSMYTVILHFLSEGFGMGDVSGWMKGFVNSKGFLHRGGQQSFPVSLFLKADPHRVDFSRLGGSYNHLSKCHPVIDGEVEVVQWEEGCMDDEKTRITHSTKQKPCCCSSSDFEFTKSTHPVRIITRGSRGHCSSIPERSSQVTAECSASGLSEEIVANKPSSSDRPEPDFGYRPIHQLRSVPKSSLLSSGTLQEEELLDAMLLLYYLGLSPNFKQASYYMSHQSQSISLLDETDKQIRSERTCAEHLKRLKEARNVYREDLIDCVRQCAWYRIYLFSRWKQRGMYAACMWIVHLLLVLSKMDSVFIYIPEFYLVALVDCFHALRRSDPPFVSSSIFLQHGLSSFVTFVVTHFNDSRISSADLKDVLLQSITVLVQYKDFLIAFESNEAAVERMPSALLSSFDNRFWIPVTTILLRLCIGSGFGTPKPAESSSIHFQGLLQKVCLQDEELFCTFLNRLFNNLSWTITEFSVSIREMQESYQVQEMQQRKCTVIYDLSCSLARVLEFFTREIPRAFLFGPVTNLRRLTELIIFILNRMTSAADVEFFEMCIRRQHQSIEKVNRAMMLAPLVGMISNLVDASGDPSQVVENDVVEVFASMDCSAALHFGFQYLLDYNWGAVSRAGVSLARLRQLERFTFCLRIRAEREGRSVTNEICDERENEESCCICYSCDADAEFVPCNHRSCIGCITRHLLNNRKCFFCNREVLEVVSKVGSSEKRS</sequence>
<evidence type="ECO:0000256" key="4">
    <source>
        <dbReference type="ARBA" id="ARBA00022723"/>
    </source>
</evidence>
<evidence type="ECO:0000256" key="3">
    <source>
        <dbReference type="ARBA" id="ARBA00022679"/>
    </source>
</evidence>
<keyword evidence="13" id="KW-1185">Reference proteome</keyword>
<dbReference type="EC" id="2.3.2.27" evidence="2"/>
<dbReference type="OrthoDB" id="258495at2759"/>
<evidence type="ECO:0000313" key="13">
    <source>
        <dbReference type="Proteomes" id="UP000017836"/>
    </source>
</evidence>
<dbReference type="InterPro" id="IPR003877">
    <property type="entry name" value="SPRY_dom"/>
</dbReference>
<feature type="domain" description="B30.2/SPRY" evidence="11">
    <location>
        <begin position="98"/>
        <end position="279"/>
    </location>
</feature>
<feature type="domain" description="RING-type" evidence="10">
    <location>
        <begin position="1239"/>
        <end position="1277"/>
    </location>
</feature>
<dbReference type="Gene3D" id="2.60.120.920">
    <property type="match status" value="1"/>
</dbReference>
<dbReference type="eggNOG" id="KOG4692">
    <property type="taxonomic scope" value="Eukaryota"/>
</dbReference>
<dbReference type="OMA" id="LCCFHRL"/>
<dbReference type="Proteomes" id="UP000017836">
    <property type="component" value="Unassembled WGS sequence"/>
</dbReference>
<evidence type="ECO:0000256" key="2">
    <source>
        <dbReference type="ARBA" id="ARBA00012483"/>
    </source>
</evidence>
<dbReference type="SMART" id="SM00449">
    <property type="entry name" value="SPRY"/>
    <property type="match status" value="1"/>
</dbReference>
<dbReference type="InterPro" id="IPR013083">
    <property type="entry name" value="Znf_RING/FYVE/PHD"/>
</dbReference>
<accession>W1NGK2</accession>
<dbReference type="InterPro" id="IPR001841">
    <property type="entry name" value="Znf_RING"/>
</dbReference>
<dbReference type="HOGENOM" id="CLU_006687_0_0_1"/>
<evidence type="ECO:0000259" key="11">
    <source>
        <dbReference type="PROSITE" id="PS50188"/>
    </source>
</evidence>
<evidence type="ECO:0000256" key="1">
    <source>
        <dbReference type="ARBA" id="ARBA00000900"/>
    </source>
</evidence>
<organism evidence="12 13">
    <name type="scientific">Amborella trichopoda</name>
    <dbReference type="NCBI Taxonomy" id="13333"/>
    <lineage>
        <taxon>Eukaryota</taxon>
        <taxon>Viridiplantae</taxon>
        <taxon>Streptophyta</taxon>
        <taxon>Embryophyta</taxon>
        <taxon>Tracheophyta</taxon>
        <taxon>Spermatophyta</taxon>
        <taxon>Magnoliopsida</taxon>
        <taxon>Amborellales</taxon>
        <taxon>Amborellaceae</taxon>
        <taxon>Amborella</taxon>
    </lineage>
</organism>
<evidence type="ECO:0000256" key="7">
    <source>
        <dbReference type="ARBA" id="ARBA00022833"/>
    </source>
</evidence>
<dbReference type="FunFam" id="2.60.120.920:FF:000053">
    <property type="entry name" value="E3 ubiquitin-protein ligase RKP"/>
    <property type="match status" value="1"/>
</dbReference>
<dbReference type="SUPFAM" id="SSF57850">
    <property type="entry name" value="RING/U-box"/>
    <property type="match status" value="1"/>
</dbReference>
<gene>
    <name evidence="12" type="ORF">AMTR_s00010p00240720</name>
</gene>
<evidence type="ECO:0000256" key="5">
    <source>
        <dbReference type="ARBA" id="ARBA00022771"/>
    </source>
</evidence>
<dbReference type="GO" id="GO:0061630">
    <property type="term" value="F:ubiquitin protein ligase activity"/>
    <property type="evidence" value="ECO:0007669"/>
    <property type="project" value="UniProtKB-EC"/>
</dbReference>
<dbReference type="EMBL" id="KI397513">
    <property type="protein sequence ID" value="ERM94329.1"/>
    <property type="molecule type" value="Genomic_DNA"/>
</dbReference>
<dbReference type="InterPro" id="IPR035773">
    <property type="entry name" value="SPRY_RNF123"/>
</dbReference>
<reference evidence="13" key="1">
    <citation type="journal article" date="2013" name="Science">
        <title>The Amborella genome and the evolution of flowering plants.</title>
        <authorList>
            <consortium name="Amborella Genome Project"/>
        </authorList>
    </citation>
    <scope>NUCLEOTIDE SEQUENCE [LARGE SCALE GENOMIC DNA]</scope>
</reference>
<dbReference type="Pfam" id="PF00622">
    <property type="entry name" value="SPRY"/>
    <property type="match status" value="1"/>
</dbReference>
<dbReference type="CDD" id="cd16541">
    <property type="entry name" value="RING-HC_RNF123"/>
    <property type="match status" value="1"/>
</dbReference>
<dbReference type="SUPFAM" id="SSF49899">
    <property type="entry name" value="Concanavalin A-like lectins/glucanases"/>
    <property type="match status" value="1"/>
</dbReference>
<dbReference type="InterPro" id="IPR001870">
    <property type="entry name" value="B30.2/SPRY"/>
</dbReference>
<evidence type="ECO:0000256" key="8">
    <source>
        <dbReference type="PROSITE-ProRule" id="PRU00175"/>
    </source>
</evidence>